<dbReference type="InterPro" id="IPR055369">
    <property type="entry name" value="WH2_Lhr"/>
</dbReference>
<dbReference type="PANTHER" id="PTHR47962">
    <property type="entry name" value="ATP-DEPENDENT HELICASE LHR-RELATED-RELATED"/>
    <property type="match status" value="1"/>
</dbReference>
<dbReference type="InterPro" id="IPR014001">
    <property type="entry name" value="Helicase_ATP-bd"/>
</dbReference>
<dbReference type="Pfam" id="PF00270">
    <property type="entry name" value="DEAD"/>
    <property type="match status" value="1"/>
</dbReference>
<evidence type="ECO:0000256" key="4">
    <source>
        <dbReference type="ARBA" id="ARBA00022806"/>
    </source>
</evidence>
<evidence type="ECO:0000259" key="10">
    <source>
        <dbReference type="PROSITE" id="PS51194"/>
    </source>
</evidence>
<gene>
    <name evidence="11" type="ORF">HED64_18375</name>
</gene>
<evidence type="ECO:0000256" key="3">
    <source>
        <dbReference type="ARBA" id="ARBA00022801"/>
    </source>
</evidence>
<dbReference type="PANTHER" id="PTHR47962:SF5">
    <property type="entry name" value="ATP-DEPENDENT HELICASE LHR-RELATED"/>
    <property type="match status" value="1"/>
</dbReference>
<keyword evidence="7" id="KW-0234">DNA repair</keyword>
<dbReference type="EC" id="3.6.4.-" evidence="11"/>
<dbReference type="Proteomes" id="UP000746595">
    <property type="component" value="Unassembled WGS sequence"/>
</dbReference>
<dbReference type="Pfam" id="PF23235">
    <property type="entry name" value="WHD_3rd_Lhr"/>
    <property type="match status" value="1"/>
</dbReference>
<sequence length="1627" mass="172109">MAKNADATHVLERFTPATRAWFEGAFAAPTPAQIGAWDAISTQRHALVVAPTGSGKTLSAFLWALDSFARTATDIMDSALPGLQEPLPAASKTTGSGGTRVLYISPLKALGVDVERNLRAPLVGIKATAAHLGLAVPQVSVGVRSGDTPANERRKLVTHPPDILITTPESLYLMLTSKARESLTQVHTVILDEVHAVAGTKRGAHLALSLERLDDLLATPAQRIGLSATVEPREEVARFLGGTAPVSIVAPPITKTWDLSVRVPVEDMTDLPAAAAAHDLGPGSGLAPQASIWPHVEEQIVDLIEANRSTIVFANSRRLAERLTGRLNEIHETRVAAASTEPVLGPNDIDSMGAEPSAGTPVARVQPGTGMPAAMMAQAGMSATSLPADQPGAVIPLARAHHGSVSKETRATIEDDLKTGVLRAVVATSSLELGIDMGLVDLVIQVESPPSVASGLQRVGRAGHQVGETSTGTFFPKHRADLLATALTVSRMREGKIEKLHIPANPLDVLAQQTLAACALEDLGVEAWFETVRRSAPYASLPRAAFTATLEMLAGKYPSDEFAQLRPRIVWDRDTGVLTGRPGAQRLAVISGGTIPDRGLFGVYLIGSEESSGAKGGRRVGELDEEMVYESRVGDVFALGATSWKIEDITHDRVLVSPAFGQPGKLPFWKGDSQGRPVELGAALGAFTASLVQSGQSAARKELASIGLDDFAAGNLLNYLSAQAEATSVVPSDKTLVVERFVDELGDWRVILHSPFGLPVHAPWALAVGARLHERYGLDGSSMAADDGIVLRVPAMDDEPPGAELFAFEPEEIEDLITAQVGNSALFAARFRECAARALLLPRTSPGKRTPLWQQRQRSAQLLDVARKYPDFPIILETVRECLNDVYDLPSLKSLLGQVASRGIAVREVQTRLPSPFAQSLLFGYVAQFLYEGDSPLAERRAAALSLDPALLNELLGRTELRELLDAGVIARTQDELQRVAENRKLTGLEGTADLLRLLGPLEQHEVAARLNPEADSPTDLLTAAGTYLEALVRSNRALAVRLGGRHVYAAIEDAPRLRDGLGVPLPHGVPLAFIEPVADPVGDLVSRYARTHGPFTAHDVAVALGLGVAVTTSVLERLVADTRVMVGAFRPAEMLDQAPALGISATEYCDAAVLRMIRSRSLAALRAEVEPVDQDTFARFLPSWQGIGAGLRGLDGVMAVVEQLAGVPVPGSALESHILPARVRDYQPWMLDELMSAGEVLISGAGALAGNDGWVALHTFENAPLSLPLPDTSTFSALASKLLGVLGSSGAYFVPQLAQLSARLPDPDGSPGGHDTAEPSSALVLEALWELFWASAASPDTLGPLRQLLSGGKNAHRAPAQAPRARTARLGRMAMLRAGRQDSGVELSGRRPAPESASGRWAALPAPLADPTIRAHAAAEFLLERYGVITRGSVAAESVPGGFGQLYRVLGRLEEAGHTRRGYFVERLGAAQFSTSATIDRLRSLVRQDDGGHLPMALGLAATDPANPYGAALSWPEAAGGHRPGRKAGALVVLVDGALALYVERGGKTVLGFNSLSASTDVESAPADPALLDAIATELVAVLRRGSIGKLGIEKINGQPIIDSPLGSALRHAGFYSTPSGLRFRA</sequence>
<evidence type="ECO:0000313" key="12">
    <source>
        <dbReference type="Proteomes" id="UP000746595"/>
    </source>
</evidence>
<dbReference type="Pfam" id="PF00271">
    <property type="entry name" value="Helicase_C"/>
    <property type="match status" value="1"/>
</dbReference>
<evidence type="ECO:0000256" key="6">
    <source>
        <dbReference type="ARBA" id="ARBA00023125"/>
    </source>
</evidence>
<protein>
    <submittedName>
        <fullName evidence="11">ATP-dependent helicase</fullName>
        <ecNumber evidence="11">3.6.4.-</ecNumber>
    </submittedName>
</protein>
<keyword evidence="1" id="KW-0547">Nucleotide-binding</keyword>
<dbReference type="NCBIfam" id="NF007284">
    <property type="entry name" value="PRK09751.1"/>
    <property type="match status" value="1"/>
</dbReference>
<dbReference type="Pfam" id="PF08494">
    <property type="entry name" value="DEAD_assoc"/>
    <property type="match status" value="1"/>
</dbReference>
<dbReference type="PROSITE" id="PS51192">
    <property type="entry name" value="HELICASE_ATP_BIND_1"/>
    <property type="match status" value="1"/>
</dbReference>
<proteinExistence type="predicted"/>
<keyword evidence="5" id="KW-0067">ATP-binding</keyword>
<name>A0ABX1GAM8_9MICC</name>
<dbReference type="RefSeq" id="WP_168153408.1">
    <property type="nucleotide sequence ID" value="NZ_JAAWVT010000013.1"/>
</dbReference>
<evidence type="ECO:0000256" key="1">
    <source>
        <dbReference type="ARBA" id="ARBA00022741"/>
    </source>
</evidence>
<dbReference type="InterPro" id="IPR045628">
    <property type="entry name" value="Lhr_WH_dom"/>
</dbReference>
<evidence type="ECO:0000256" key="8">
    <source>
        <dbReference type="ARBA" id="ARBA00023235"/>
    </source>
</evidence>
<dbReference type="InterPro" id="IPR055367">
    <property type="entry name" value="WH4_Lhr"/>
</dbReference>
<feature type="domain" description="Helicase C-terminal" evidence="10">
    <location>
        <begin position="299"/>
        <end position="508"/>
    </location>
</feature>
<keyword evidence="6" id="KW-0238">DNA-binding</keyword>
<dbReference type="InterPro" id="IPR027417">
    <property type="entry name" value="P-loop_NTPase"/>
</dbReference>
<dbReference type="GO" id="GO:0004386">
    <property type="term" value="F:helicase activity"/>
    <property type="evidence" value="ECO:0007669"/>
    <property type="project" value="UniProtKB-KW"/>
</dbReference>
<dbReference type="Pfam" id="PF23236">
    <property type="entry name" value="WHD_2nd_Lhr"/>
    <property type="match status" value="1"/>
</dbReference>
<dbReference type="InterPro" id="IPR055368">
    <property type="entry name" value="WH3_Lhr"/>
</dbReference>
<accession>A0ABX1GAM8</accession>
<dbReference type="InterPro" id="IPR052511">
    <property type="entry name" value="ATP-dep_Helicase"/>
</dbReference>
<reference evidence="11 12" key="1">
    <citation type="submission" date="2020-04" db="EMBL/GenBank/DDBJ databases">
        <title>Paeniglutamicibacter sp. ANT13_2, a novel actinomycete isolated from sediment in Antarctica.</title>
        <authorList>
            <person name="Sakdapetsiri C."/>
            <person name="Pinyakong O."/>
        </authorList>
    </citation>
    <scope>NUCLEOTIDE SEQUENCE [LARGE SCALE GENOMIC DNA]</scope>
    <source>
        <strain evidence="11 12">ANT13_2</strain>
    </source>
</reference>
<dbReference type="InterPro" id="IPR013701">
    <property type="entry name" value="Lhr-like_DEAD/DEAH_assoc"/>
</dbReference>
<dbReference type="Pfam" id="PF19306">
    <property type="entry name" value="WHD_Lhr"/>
    <property type="match status" value="1"/>
</dbReference>
<dbReference type="SUPFAM" id="SSF52540">
    <property type="entry name" value="P-loop containing nucleoside triphosphate hydrolases"/>
    <property type="match status" value="1"/>
</dbReference>
<evidence type="ECO:0000259" key="9">
    <source>
        <dbReference type="PROSITE" id="PS51192"/>
    </source>
</evidence>
<dbReference type="PROSITE" id="PS51194">
    <property type="entry name" value="HELICASE_CTER"/>
    <property type="match status" value="1"/>
</dbReference>
<dbReference type="EMBL" id="JAAWVT010000013">
    <property type="protein sequence ID" value="NKG22665.1"/>
    <property type="molecule type" value="Genomic_DNA"/>
</dbReference>
<dbReference type="InterPro" id="IPR011545">
    <property type="entry name" value="DEAD/DEAH_box_helicase_dom"/>
</dbReference>
<keyword evidence="8" id="KW-0413">Isomerase</keyword>
<keyword evidence="2" id="KW-0227">DNA damage</keyword>
<evidence type="ECO:0000313" key="11">
    <source>
        <dbReference type="EMBL" id="NKG22665.1"/>
    </source>
</evidence>
<evidence type="ECO:0000256" key="7">
    <source>
        <dbReference type="ARBA" id="ARBA00023204"/>
    </source>
</evidence>
<evidence type="ECO:0000256" key="5">
    <source>
        <dbReference type="ARBA" id="ARBA00022840"/>
    </source>
</evidence>
<dbReference type="Gene3D" id="3.40.50.300">
    <property type="entry name" value="P-loop containing nucleotide triphosphate hydrolases"/>
    <property type="match status" value="2"/>
</dbReference>
<comment type="caution">
    <text evidence="11">The sequence shown here is derived from an EMBL/GenBank/DDBJ whole genome shotgun (WGS) entry which is preliminary data.</text>
</comment>
<keyword evidence="4 11" id="KW-0347">Helicase</keyword>
<dbReference type="GO" id="GO:0016787">
    <property type="term" value="F:hydrolase activity"/>
    <property type="evidence" value="ECO:0007669"/>
    <property type="project" value="UniProtKB-KW"/>
</dbReference>
<evidence type="ECO:0000256" key="2">
    <source>
        <dbReference type="ARBA" id="ARBA00022763"/>
    </source>
</evidence>
<dbReference type="SMART" id="SM00487">
    <property type="entry name" value="DEXDc"/>
    <property type="match status" value="1"/>
</dbReference>
<feature type="domain" description="Helicase ATP-binding" evidence="9">
    <location>
        <begin position="37"/>
        <end position="248"/>
    </location>
</feature>
<dbReference type="InterPro" id="IPR001650">
    <property type="entry name" value="Helicase_C-like"/>
</dbReference>
<keyword evidence="3 11" id="KW-0378">Hydrolase</keyword>
<organism evidence="11 12">
    <name type="scientific">Paeniglutamicibacter terrestris</name>
    <dbReference type="NCBI Taxonomy" id="2723403"/>
    <lineage>
        <taxon>Bacteria</taxon>
        <taxon>Bacillati</taxon>
        <taxon>Actinomycetota</taxon>
        <taxon>Actinomycetes</taxon>
        <taxon>Micrococcales</taxon>
        <taxon>Micrococcaceae</taxon>
        <taxon>Paeniglutamicibacter</taxon>
    </lineage>
</organism>
<keyword evidence="12" id="KW-1185">Reference proteome</keyword>
<dbReference type="Pfam" id="PF23234">
    <property type="entry name" value="WHD_4th_Lhr"/>
    <property type="match status" value="1"/>
</dbReference>
<dbReference type="SMART" id="SM00490">
    <property type="entry name" value="HELICc"/>
    <property type="match status" value="1"/>
</dbReference>